<accession>A0A7V3PTA0</accession>
<keyword evidence="3" id="KW-0813">Transport</keyword>
<dbReference type="InterPro" id="IPR003423">
    <property type="entry name" value="OMP_efflux"/>
</dbReference>
<comment type="similarity">
    <text evidence="2">Belongs to the outer membrane factor (OMF) (TC 1.B.17) family.</text>
</comment>
<dbReference type="Gene3D" id="1.20.1600.10">
    <property type="entry name" value="Outer membrane efflux proteins (OEP)"/>
    <property type="match status" value="1"/>
</dbReference>
<comment type="caution">
    <text evidence="8">The sequence shown here is derived from an EMBL/GenBank/DDBJ whole genome shotgun (WGS) entry which is preliminary data.</text>
</comment>
<sequence>MSSKGLTKIFLIWTFLIWTRLTADSLVLDPDRAVELALKNNYQVKQQEEKLLEVAAGKAVAFSSFLPQVSVAGSWTRLGTLNEFEMVTPVYRRFRIPVYDPFTGQVIGFTDSIPMPAGAETLSIPLGSQNNYLLRASVQQTLFTWGKLFNAYRIAGLSLEMQKAAFEQAKQELKTRTIEAFYQALLAEKTKELLTESYEQLARHVAQAEKLFNEGLATGLDVMRARVSLKNLANQVEQIDNSTRLAHAALRTLLGVAPETPLRLKAKLAAESIGIELNSAIDSALKNRPELVQLRQALRIAHLGVGIARTANLPTIFAAGNFDYKKPVGFEDRWGKDWNVTLGVSMPLFTGLSNIHKLKQAKSRYRQSWLTVQQVEQAVRLEVEASLTSVQQEWRNIAYQQENLTLTQEAFELAEKRYQNGLLSNLEFLDIQLQLTQARVGHLNALANYQIARARFLRAIGKF</sequence>
<evidence type="ECO:0000313" key="8">
    <source>
        <dbReference type="EMBL" id="HGD13109.1"/>
    </source>
</evidence>
<gene>
    <name evidence="8" type="ORF">ENX16_03420</name>
</gene>
<dbReference type="GO" id="GO:0015288">
    <property type="term" value="F:porin activity"/>
    <property type="evidence" value="ECO:0007669"/>
    <property type="project" value="TreeGrafter"/>
</dbReference>
<dbReference type="SUPFAM" id="SSF56954">
    <property type="entry name" value="Outer membrane efflux proteins (OEP)"/>
    <property type="match status" value="1"/>
</dbReference>
<dbReference type="PANTHER" id="PTHR30026">
    <property type="entry name" value="OUTER MEMBRANE PROTEIN TOLC"/>
    <property type="match status" value="1"/>
</dbReference>
<proteinExistence type="inferred from homology"/>
<name>A0A7V3PTA0_UNCW3</name>
<evidence type="ECO:0000256" key="6">
    <source>
        <dbReference type="ARBA" id="ARBA00023136"/>
    </source>
</evidence>
<dbReference type="GO" id="GO:1990281">
    <property type="term" value="C:efflux pump complex"/>
    <property type="evidence" value="ECO:0007669"/>
    <property type="project" value="TreeGrafter"/>
</dbReference>
<comment type="subcellular location">
    <subcellularLocation>
        <location evidence="1">Cell outer membrane</location>
    </subcellularLocation>
</comment>
<evidence type="ECO:0000256" key="2">
    <source>
        <dbReference type="ARBA" id="ARBA00007613"/>
    </source>
</evidence>
<evidence type="ECO:0000256" key="3">
    <source>
        <dbReference type="ARBA" id="ARBA00022448"/>
    </source>
</evidence>
<keyword evidence="4" id="KW-1134">Transmembrane beta strand</keyword>
<reference evidence="8" key="1">
    <citation type="journal article" date="2020" name="mSystems">
        <title>Genome- and Community-Level Interaction Insights into Carbon Utilization and Element Cycling Functions of Hydrothermarchaeota in Hydrothermal Sediment.</title>
        <authorList>
            <person name="Zhou Z."/>
            <person name="Liu Y."/>
            <person name="Xu W."/>
            <person name="Pan J."/>
            <person name="Luo Z.H."/>
            <person name="Li M."/>
        </authorList>
    </citation>
    <scope>NUCLEOTIDE SEQUENCE [LARGE SCALE GENOMIC DNA]</scope>
    <source>
        <strain evidence="8">SpSt-914</strain>
    </source>
</reference>
<evidence type="ECO:0000256" key="1">
    <source>
        <dbReference type="ARBA" id="ARBA00004442"/>
    </source>
</evidence>
<evidence type="ECO:0000256" key="4">
    <source>
        <dbReference type="ARBA" id="ARBA00022452"/>
    </source>
</evidence>
<dbReference type="InterPro" id="IPR051906">
    <property type="entry name" value="TolC-like"/>
</dbReference>
<evidence type="ECO:0000256" key="5">
    <source>
        <dbReference type="ARBA" id="ARBA00022692"/>
    </source>
</evidence>
<dbReference type="Pfam" id="PF02321">
    <property type="entry name" value="OEP"/>
    <property type="match status" value="2"/>
</dbReference>
<evidence type="ECO:0000256" key="7">
    <source>
        <dbReference type="ARBA" id="ARBA00023237"/>
    </source>
</evidence>
<organism evidence="8">
    <name type="scientific">candidate division WOR-3 bacterium</name>
    <dbReference type="NCBI Taxonomy" id="2052148"/>
    <lineage>
        <taxon>Bacteria</taxon>
        <taxon>Bacteria division WOR-3</taxon>
    </lineage>
</organism>
<keyword evidence="7" id="KW-0998">Cell outer membrane</keyword>
<dbReference type="GO" id="GO:0015562">
    <property type="term" value="F:efflux transmembrane transporter activity"/>
    <property type="evidence" value="ECO:0007669"/>
    <property type="project" value="InterPro"/>
</dbReference>
<keyword evidence="5" id="KW-0812">Transmembrane</keyword>
<dbReference type="AlphaFoldDB" id="A0A7V3PTA0"/>
<protein>
    <submittedName>
        <fullName evidence="8">TolC family protein</fullName>
    </submittedName>
</protein>
<dbReference type="PANTHER" id="PTHR30026:SF20">
    <property type="entry name" value="OUTER MEMBRANE PROTEIN TOLC"/>
    <property type="match status" value="1"/>
</dbReference>
<dbReference type="GO" id="GO:0009279">
    <property type="term" value="C:cell outer membrane"/>
    <property type="evidence" value="ECO:0007669"/>
    <property type="project" value="UniProtKB-SubCell"/>
</dbReference>
<dbReference type="EMBL" id="DTMZ01000075">
    <property type="protein sequence ID" value="HGD13109.1"/>
    <property type="molecule type" value="Genomic_DNA"/>
</dbReference>
<keyword evidence="6" id="KW-0472">Membrane</keyword>